<dbReference type="EMBL" id="REGN01006126">
    <property type="protein sequence ID" value="RNA10709.1"/>
    <property type="molecule type" value="Genomic_DNA"/>
</dbReference>
<name>A0A3M7QHE5_BRAPC</name>
<keyword evidence="2" id="KW-1185">Reference proteome</keyword>
<sequence length="75" mass="9107">MDQDEKPIWYHNKKKNLSHIDIYIIKIKKFRLQNKISFKNILNYFKKMRISLLEIFYFKMTTKSGPADGMSFDLT</sequence>
<dbReference type="Proteomes" id="UP000276133">
    <property type="component" value="Unassembled WGS sequence"/>
</dbReference>
<protein>
    <submittedName>
        <fullName evidence="1">Uncharacterized protein</fullName>
    </submittedName>
</protein>
<organism evidence="1 2">
    <name type="scientific">Brachionus plicatilis</name>
    <name type="common">Marine rotifer</name>
    <name type="synonym">Brachionus muelleri</name>
    <dbReference type="NCBI Taxonomy" id="10195"/>
    <lineage>
        <taxon>Eukaryota</taxon>
        <taxon>Metazoa</taxon>
        <taxon>Spiralia</taxon>
        <taxon>Gnathifera</taxon>
        <taxon>Rotifera</taxon>
        <taxon>Eurotatoria</taxon>
        <taxon>Monogononta</taxon>
        <taxon>Pseudotrocha</taxon>
        <taxon>Ploima</taxon>
        <taxon>Brachionidae</taxon>
        <taxon>Brachionus</taxon>
    </lineage>
</organism>
<evidence type="ECO:0000313" key="2">
    <source>
        <dbReference type="Proteomes" id="UP000276133"/>
    </source>
</evidence>
<dbReference type="AlphaFoldDB" id="A0A3M7QHE5"/>
<gene>
    <name evidence="1" type="ORF">BpHYR1_006054</name>
</gene>
<comment type="caution">
    <text evidence="1">The sequence shown here is derived from an EMBL/GenBank/DDBJ whole genome shotgun (WGS) entry which is preliminary data.</text>
</comment>
<reference evidence="1 2" key="1">
    <citation type="journal article" date="2018" name="Sci. Rep.">
        <title>Genomic signatures of local adaptation to the degree of environmental predictability in rotifers.</title>
        <authorList>
            <person name="Franch-Gras L."/>
            <person name="Hahn C."/>
            <person name="Garcia-Roger E.M."/>
            <person name="Carmona M.J."/>
            <person name="Serra M."/>
            <person name="Gomez A."/>
        </authorList>
    </citation>
    <scope>NUCLEOTIDE SEQUENCE [LARGE SCALE GENOMIC DNA]</scope>
    <source>
        <strain evidence="1">HYR1</strain>
    </source>
</reference>
<accession>A0A3M7QHE5</accession>
<evidence type="ECO:0000313" key="1">
    <source>
        <dbReference type="EMBL" id="RNA10709.1"/>
    </source>
</evidence>
<proteinExistence type="predicted"/>